<gene>
    <name evidence="13" type="primary">atpF</name>
    <name evidence="16" type="ORF">CAY53_01115</name>
</gene>
<organism evidence="16 17">
    <name type="scientific">Desulfobulbus oralis</name>
    <dbReference type="NCBI Taxonomy" id="1986146"/>
    <lineage>
        <taxon>Bacteria</taxon>
        <taxon>Pseudomonadati</taxon>
        <taxon>Thermodesulfobacteriota</taxon>
        <taxon>Desulfobulbia</taxon>
        <taxon>Desulfobulbales</taxon>
        <taxon>Desulfobulbaceae</taxon>
        <taxon>Desulfobulbus</taxon>
    </lineage>
</organism>
<reference evidence="16 17" key="1">
    <citation type="journal article" date="2018" name="MBio">
        <title>Insights into the evolution of host association through the isolation and characterization of a novel human periodontal pathobiont, Desulfobulbus oralis.</title>
        <authorList>
            <person name="Cross K.L."/>
            <person name="Chirania P."/>
            <person name="Xiong W."/>
            <person name="Beall C.J."/>
            <person name="Elkins J.G."/>
            <person name="Giannone R.J."/>
            <person name="Griffen A.L."/>
            <person name="Guss A.M."/>
            <person name="Hettich R.L."/>
            <person name="Joshi S.S."/>
            <person name="Mokrzan E.M."/>
            <person name="Martin R.K."/>
            <person name="Zhulin I.B."/>
            <person name="Leys E.J."/>
            <person name="Podar M."/>
        </authorList>
    </citation>
    <scope>NUCLEOTIDE SEQUENCE [LARGE SCALE GENOMIC DNA]</scope>
    <source>
        <strain evidence="16 17">ORNL</strain>
    </source>
</reference>
<evidence type="ECO:0000256" key="1">
    <source>
        <dbReference type="ARBA" id="ARBA00005513"/>
    </source>
</evidence>
<keyword evidence="2 13" id="KW-0813">Transport</keyword>
<evidence type="ECO:0000313" key="16">
    <source>
        <dbReference type="EMBL" id="AVD70251.1"/>
    </source>
</evidence>
<dbReference type="CDD" id="cd06503">
    <property type="entry name" value="ATP-synt_Fo_b"/>
    <property type="match status" value="1"/>
</dbReference>
<dbReference type="PANTHER" id="PTHR33445">
    <property type="entry name" value="ATP SYNTHASE SUBUNIT B', CHLOROPLASTIC"/>
    <property type="match status" value="1"/>
</dbReference>
<name>A0A2L1GKN9_9BACT</name>
<keyword evidence="7 13" id="KW-0406">Ion transport</keyword>
<evidence type="ECO:0000256" key="14">
    <source>
        <dbReference type="RuleBase" id="RU003848"/>
    </source>
</evidence>
<evidence type="ECO:0000256" key="4">
    <source>
        <dbReference type="ARBA" id="ARBA00022692"/>
    </source>
</evidence>
<evidence type="ECO:0000256" key="8">
    <source>
        <dbReference type="ARBA" id="ARBA00023136"/>
    </source>
</evidence>
<evidence type="ECO:0000256" key="5">
    <source>
        <dbReference type="ARBA" id="ARBA00022781"/>
    </source>
</evidence>
<keyword evidence="3 13" id="KW-0138">CF(0)</keyword>
<accession>A0A2L1GKN9</accession>
<evidence type="ECO:0000256" key="13">
    <source>
        <dbReference type="HAMAP-Rule" id="MF_01398"/>
    </source>
</evidence>
<dbReference type="AlphaFoldDB" id="A0A2L1GKN9"/>
<keyword evidence="9 13" id="KW-0066">ATP synthesis</keyword>
<dbReference type="PANTHER" id="PTHR33445:SF2">
    <property type="entry name" value="ATP SYNTHASE SUBUNIT B', CHLOROPLASTIC"/>
    <property type="match status" value="1"/>
</dbReference>
<proteinExistence type="inferred from homology"/>
<evidence type="ECO:0000256" key="2">
    <source>
        <dbReference type="ARBA" id="ARBA00022448"/>
    </source>
</evidence>
<keyword evidence="6 13" id="KW-1133">Transmembrane helix</keyword>
<dbReference type="KEGG" id="deo:CAY53_01115"/>
<dbReference type="GO" id="GO:0045259">
    <property type="term" value="C:proton-transporting ATP synthase complex"/>
    <property type="evidence" value="ECO:0007669"/>
    <property type="project" value="UniProtKB-KW"/>
</dbReference>
<dbReference type="InterPro" id="IPR050059">
    <property type="entry name" value="ATP_synthase_B_chain"/>
</dbReference>
<evidence type="ECO:0000256" key="6">
    <source>
        <dbReference type="ARBA" id="ARBA00022989"/>
    </source>
</evidence>
<dbReference type="GO" id="GO:0012505">
    <property type="term" value="C:endomembrane system"/>
    <property type="evidence" value="ECO:0007669"/>
    <property type="project" value="UniProtKB-SubCell"/>
</dbReference>
<comment type="function">
    <text evidence="10 13">F(1)F(0) ATP synthase produces ATP from ADP in the presence of a proton or sodium gradient. F-type ATPases consist of two structural domains, F(1) containing the extramembraneous catalytic core and F(0) containing the membrane proton channel, linked together by a central stalk and a peripheral stalk. During catalysis, ATP synthesis in the catalytic domain of F(1) is coupled via a rotary mechanism of the central stalk subunits to proton translocation.</text>
</comment>
<comment type="subunit">
    <text evidence="13">F-type ATPases have 2 components, F(1) - the catalytic core - and F(0) - the membrane proton channel. F(1) has five subunits: alpha(3), beta(3), gamma(1), delta(1), epsilon(1). F(0) has three main subunits: a(1), b(2) and c(10-14). The alpha and beta chains form an alternating ring which encloses part of the gamma chain. F(1) is attached to F(0) by a central stalk formed by the gamma and epsilon chains, while a peripheral stalk is formed by the delta and b chains.</text>
</comment>
<keyword evidence="17" id="KW-1185">Reference proteome</keyword>
<evidence type="ECO:0000256" key="3">
    <source>
        <dbReference type="ARBA" id="ARBA00022547"/>
    </source>
</evidence>
<comment type="function">
    <text evidence="11">Component of the F(0) channel, it forms part of the peripheral stalk, linking F(1) to F(0). The b'-subunit is a diverged and duplicated form of b found in plants and photosynthetic bacteria.</text>
</comment>
<keyword evidence="13" id="KW-1003">Cell membrane</keyword>
<evidence type="ECO:0000256" key="7">
    <source>
        <dbReference type="ARBA" id="ARBA00023065"/>
    </source>
</evidence>
<dbReference type="InterPro" id="IPR002146">
    <property type="entry name" value="ATP_synth_b/b'su_bac/chlpt"/>
</dbReference>
<dbReference type="EMBL" id="CP021255">
    <property type="protein sequence ID" value="AVD70251.1"/>
    <property type="molecule type" value="Genomic_DNA"/>
</dbReference>
<dbReference type="Pfam" id="PF00430">
    <property type="entry name" value="ATP-synt_B"/>
    <property type="match status" value="1"/>
</dbReference>
<evidence type="ECO:0000313" key="17">
    <source>
        <dbReference type="Proteomes" id="UP000239867"/>
    </source>
</evidence>
<evidence type="ECO:0000256" key="11">
    <source>
        <dbReference type="ARBA" id="ARBA00025614"/>
    </source>
</evidence>
<feature type="transmembrane region" description="Helical" evidence="13">
    <location>
        <begin position="6"/>
        <end position="27"/>
    </location>
</feature>
<dbReference type="HAMAP" id="MF_01398">
    <property type="entry name" value="ATP_synth_b_bprime"/>
    <property type="match status" value="1"/>
</dbReference>
<evidence type="ECO:0000256" key="12">
    <source>
        <dbReference type="ARBA" id="ARBA00037847"/>
    </source>
</evidence>
<protein>
    <recommendedName>
        <fullName evidence="13">ATP synthase subunit b</fullName>
    </recommendedName>
    <alternativeName>
        <fullName evidence="13">ATP synthase F(0) sector subunit b</fullName>
    </alternativeName>
    <alternativeName>
        <fullName evidence="13">ATPase subunit I</fullName>
    </alternativeName>
    <alternativeName>
        <fullName evidence="13">F-type ATPase subunit b</fullName>
        <shortName evidence="13">F-ATPase subunit b</shortName>
    </alternativeName>
</protein>
<dbReference type="GO" id="GO:0005886">
    <property type="term" value="C:plasma membrane"/>
    <property type="evidence" value="ECO:0007669"/>
    <property type="project" value="UniProtKB-SubCell"/>
</dbReference>
<dbReference type="GO" id="GO:0046961">
    <property type="term" value="F:proton-transporting ATPase activity, rotational mechanism"/>
    <property type="evidence" value="ECO:0007669"/>
    <property type="project" value="TreeGrafter"/>
</dbReference>
<dbReference type="OrthoDB" id="9794968at2"/>
<comment type="subcellular location">
    <subcellularLocation>
        <location evidence="13">Cell membrane</location>
        <topology evidence="13">Single-pass membrane protein</topology>
    </subcellularLocation>
    <subcellularLocation>
        <location evidence="12">Endomembrane system</location>
        <topology evidence="12">Single-pass membrane protein</topology>
    </subcellularLocation>
</comment>
<feature type="coiled-coil region" evidence="15">
    <location>
        <begin position="34"/>
        <end position="127"/>
    </location>
</feature>
<keyword evidence="15" id="KW-0175">Coiled coil</keyword>
<evidence type="ECO:0000256" key="10">
    <source>
        <dbReference type="ARBA" id="ARBA00025198"/>
    </source>
</evidence>
<keyword evidence="4 13" id="KW-0812">Transmembrane</keyword>
<sequence>MITIDITLLIHIINIIVLMVVLNAVLYKPVLGIMAKRTQRLGALEEEVARFESDAAAQQNALDSKIREASARAKKALDEAKAQAQAMTAKTLAEKRAAADEDKKKALEIAHQEAENARKALQDKTADFARAMTEKILGRSLNA</sequence>
<keyword evidence="8 13" id="KW-0472">Membrane</keyword>
<keyword evidence="5 13" id="KW-0375">Hydrogen ion transport</keyword>
<comment type="similarity">
    <text evidence="1 13 14">Belongs to the ATPase B chain family.</text>
</comment>
<evidence type="ECO:0000256" key="15">
    <source>
        <dbReference type="SAM" id="Coils"/>
    </source>
</evidence>
<evidence type="ECO:0000256" key="9">
    <source>
        <dbReference type="ARBA" id="ARBA00023310"/>
    </source>
</evidence>
<dbReference type="Proteomes" id="UP000239867">
    <property type="component" value="Chromosome"/>
</dbReference>
<dbReference type="GO" id="GO:0046933">
    <property type="term" value="F:proton-transporting ATP synthase activity, rotational mechanism"/>
    <property type="evidence" value="ECO:0007669"/>
    <property type="project" value="UniProtKB-UniRule"/>
</dbReference>
<dbReference type="RefSeq" id="WP_104935576.1">
    <property type="nucleotide sequence ID" value="NZ_CP021255.1"/>
</dbReference>